<comment type="subunit">
    <text evidence="5">Homodimer.</text>
</comment>
<keyword evidence="2 5" id="KW-0489">Methyltransferase</keyword>
<dbReference type="PANTHER" id="PTHR42786:SF2">
    <property type="entry name" value="TRNA (CYTIDINE_URIDINE-2'-O-)-METHYLTRANSFERASE TRMJ"/>
    <property type="match status" value="1"/>
</dbReference>
<dbReference type="InterPro" id="IPR029028">
    <property type="entry name" value="Alpha/beta_knot_MTases"/>
</dbReference>
<evidence type="ECO:0000256" key="5">
    <source>
        <dbReference type="RuleBase" id="RU362024"/>
    </source>
</evidence>
<sequence>MMDLLPRCRIVLVRPHYAGNLGATARVMRNFGLSDLVLVAPYASVNDLDARRMATHGLGVLDAARVVPDIGAALADCVFSLATSSMTAGVFRSGTIGTAAEKMPELLASAEMGPVAIVFGPEPHGLSNEEIGLCHGMVTIPSDSTFGSLNLAQAVAICCYELRKAWSKSVNDTRGKPEVPERAVAPFVDQNRMFEHLREALTEVGYLFGEKGDSLMHALRQLIGRSLPTPQEVKILHGLARQLLWTANQIKKNEPDDKPPVDRLDKSDH</sequence>
<dbReference type="PANTHER" id="PTHR42786">
    <property type="entry name" value="TRNA/RRNA METHYLTRANSFERASE"/>
    <property type="match status" value="1"/>
</dbReference>
<accession>A0A6P2CUR0</accession>
<dbReference type="GO" id="GO:0003723">
    <property type="term" value="F:RNA binding"/>
    <property type="evidence" value="ECO:0007669"/>
    <property type="project" value="InterPro"/>
</dbReference>
<dbReference type="NCBIfam" id="TIGR00050">
    <property type="entry name" value="rRNA_methyl_1"/>
    <property type="match status" value="1"/>
</dbReference>
<keyword evidence="4 5" id="KW-0949">S-adenosyl-L-methionine</keyword>
<gene>
    <name evidence="5" type="primary">trmJ</name>
    <name evidence="8" type="ORF">SOIL9_68720</name>
</gene>
<evidence type="ECO:0000259" key="7">
    <source>
        <dbReference type="Pfam" id="PF00588"/>
    </source>
</evidence>
<dbReference type="InterPro" id="IPR004384">
    <property type="entry name" value="RNA_MeTrfase_TrmJ/LasT"/>
</dbReference>
<dbReference type="KEGG" id="gms:SOIL9_68720"/>
<keyword evidence="5" id="KW-0819">tRNA processing</keyword>
<dbReference type="PIRSF" id="PIRSF004808">
    <property type="entry name" value="LasT"/>
    <property type="match status" value="1"/>
</dbReference>
<keyword evidence="9" id="KW-1185">Reference proteome</keyword>
<evidence type="ECO:0000256" key="3">
    <source>
        <dbReference type="ARBA" id="ARBA00022679"/>
    </source>
</evidence>
<dbReference type="Gene3D" id="3.40.1280.10">
    <property type="match status" value="1"/>
</dbReference>
<evidence type="ECO:0000256" key="1">
    <source>
        <dbReference type="ARBA" id="ARBA00007228"/>
    </source>
</evidence>
<proteinExistence type="inferred from homology"/>
<dbReference type="GO" id="GO:0160206">
    <property type="term" value="F:tRNA (cytidine(32)/uridine(32)-2'-O)-methyltransferase activity"/>
    <property type="evidence" value="ECO:0007669"/>
    <property type="project" value="UniProtKB-EC"/>
</dbReference>
<dbReference type="InterPro" id="IPR029026">
    <property type="entry name" value="tRNA_m1G_MTases_N"/>
</dbReference>
<organism evidence="8 9">
    <name type="scientific">Gemmata massiliana</name>
    <dbReference type="NCBI Taxonomy" id="1210884"/>
    <lineage>
        <taxon>Bacteria</taxon>
        <taxon>Pseudomonadati</taxon>
        <taxon>Planctomycetota</taxon>
        <taxon>Planctomycetia</taxon>
        <taxon>Gemmatales</taxon>
        <taxon>Gemmataceae</taxon>
        <taxon>Gemmata</taxon>
    </lineage>
</organism>
<evidence type="ECO:0000313" key="9">
    <source>
        <dbReference type="Proteomes" id="UP000464178"/>
    </source>
</evidence>
<evidence type="ECO:0000256" key="4">
    <source>
        <dbReference type="ARBA" id="ARBA00022691"/>
    </source>
</evidence>
<reference evidence="8 9" key="1">
    <citation type="submission" date="2019-05" db="EMBL/GenBank/DDBJ databases">
        <authorList>
            <consortium name="Science for Life Laboratories"/>
        </authorList>
    </citation>
    <scope>NUCLEOTIDE SEQUENCE [LARGE SCALE GENOMIC DNA]</scope>
    <source>
        <strain evidence="8">Soil9</strain>
    </source>
</reference>
<dbReference type="EMBL" id="LR593886">
    <property type="protein sequence ID" value="VTR90842.1"/>
    <property type="molecule type" value="Genomic_DNA"/>
</dbReference>
<dbReference type="Proteomes" id="UP000464178">
    <property type="component" value="Chromosome"/>
</dbReference>
<dbReference type="Gene3D" id="1.10.8.590">
    <property type="match status" value="1"/>
</dbReference>
<evidence type="ECO:0000313" key="8">
    <source>
        <dbReference type="EMBL" id="VTR90842.1"/>
    </source>
</evidence>
<feature type="domain" description="tRNA/rRNA methyltransferase SpoU type" evidence="7">
    <location>
        <begin position="9"/>
        <end position="160"/>
    </location>
</feature>
<evidence type="ECO:0000256" key="2">
    <source>
        <dbReference type="ARBA" id="ARBA00022603"/>
    </source>
</evidence>
<dbReference type="AlphaFoldDB" id="A0A6P2CUR0"/>
<feature type="compositionally biased region" description="Basic and acidic residues" evidence="6">
    <location>
        <begin position="251"/>
        <end position="269"/>
    </location>
</feature>
<dbReference type="CDD" id="cd18093">
    <property type="entry name" value="SpoU-like_TrmJ"/>
    <property type="match status" value="1"/>
</dbReference>
<protein>
    <recommendedName>
        <fullName evidence="5">tRNA (cytidine/uridine-2'-O-)-methyltransferase TrmJ</fullName>
        <ecNumber evidence="5">2.1.1.200</ecNumber>
    </recommendedName>
    <alternativeName>
        <fullName evidence="5">tRNA (cytidine(32)/uridine(32)-2'-O)-methyltransferase</fullName>
    </alternativeName>
    <alternativeName>
        <fullName evidence="5">tRNA Cm32/Um32 methyltransferase</fullName>
    </alternativeName>
</protein>
<feature type="region of interest" description="Disordered" evidence="6">
    <location>
        <begin position="250"/>
        <end position="269"/>
    </location>
</feature>
<dbReference type="EC" id="2.1.1.200" evidence="5"/>
<comment type="function">
    <text evidence="5">Catalyzes the formation of 2'O-methylated cytidine (Cm32) or 2'O-methylated uridine (Um32) at position 32 in tRNA.</text>
</comment>
<keyword evidence="5" id="KW-0963">Cytoplasm</keyword>
<dbReference type="SUPFAM" id="SSF75217">
    <property type="entry name" value="alpha/beta knot"/>
    <property type="match status" value="1"/>
</dbReference>
<name>A0A6P2CUR0_9BACT</name>
<dbReference type="Pfam" id="PF00588">
    <property type="entry name" value="SpoU_methylase"/>
    <property type="match status" value="1"/>
</dbReference>
<dbReference type="GO" id="GO:0005829">
    <property type="term" value="C:cytosol"/>
    <property type="evidence" value="ECO:0007669"/>
    <property type="project" value="TreeGrafter"/>
</dbReference>
<keyword evidence="3 8" id="KW-0808">Transferase</keyword>
<comment type="catalytic activity">
    <reaction evidence="5">
        <text>cytidine(32) in tRNA + S-adenosyl-L-methionine = 2'-O-methylcytidine(32) in tRNA + S-adenosyl-L-homocysteine + H(+)</text>
        <dbReference type="Rhea" id="RHEA:42932"/>
        <dbReference type="Rhea" id="RHEA-COMP:10288"/>
        <dbReference type="Rhea" id="RHEA-COMP:10289"/>
        <dbReference type="ChEBI" id="CHEBI:15378"/>
        <dbReference type="ChEBI" id="CHEBI:57856"/>
        <dbReference type="ChEBI" id="CHEBI:59789"/>
        <dbReference type="ChEBI" id="CHEBI:74495"/>
        <dbReference type="ChEBI" id="CHEBI:82748"/>
        <dbReference type="EC" id="2.1.1.200"/>
    </reaction>
</comment>
<dbReference type="RefSeq" id="WP_315853984.1">
    <property type="nucleotide sequence ID" value="NZ_LR593886.1"/>
</dbReference>
<dbReference type="GO" id="GO:0002128">
    <property type="term" value="P:tRNA nucleoside ribose methylation"/>
    <property type="evidence" value="ECO:0007669"/>
    <property type="project" value="TreeGrafter"/>
</dbReference>
<dbReference type="InterPro" id="IPR001537">
    <property type="entry name" value="SpoU_MeTrfase"/>
</dbReference>
<evidence type="ECO:0000256" key="6">
    <source>
        <dbReference type="SAM" id="MobiDB-lite"/>
    </source>
</evidence>
<comment type="catalytic activity">
    <reaction evidence="5">
        <text>uridine(32) in tRNA + S-adenosyl-L-methionine = 2'-O-methyluridine(32) in tRNA + S-adenosyl-L-homocysteine + H(+)</text>
        <dbReference type="Rhea" id="RHEA:42936"/>
        <dbReference type="Rhea" id="RHEA-COMP:10107"/>
        <dbReference type="Rhea" id="RHEA-COMP:10290"/>
        <dbReference type="ChEBI" id="CHEBI:15378"/>
        <dbReference type="ChEBI" id="CHEBI:57856"/>
        <dbReference type="ChEBI" id="CHEBI:59789"/>
        <dbReference type="ChEBI" id="CHEBI:65315"/>
        <dbReference type="ChEBI" id="CHEBI:74478"/>
        <dbReference type="EC" id="2.1.1.200"/>
    </reaction>
</comment>
<comment type="similarity">
    <text evidence="1">Belongs to the class IV-like SAM-binding methyltransferase superfamily. RNA methyltransferase TrmH family.</text>
</comment>
<comment type="subcellular location">
    <subcellularLocation>
        <location evidence="5">Cytoplasm</location>
    </subcellularLocation>
</comment>